<dbReference type="GO" id="GO:0003677">
    <property type="term" value="F:DNA binding"/>
    <property type="evidence" value="ECO:0007669"/>
    <property type="project" value="TreeGrafter"/>
</dbReference>
<dbReference type="Gene3D" id="1.25.40.80">
    <property type="match status" value="1"/>
</dbReference>
<dbReference type="InterPro" id="IPR014729">
    <property type="entry name" value="Rossmann-like_a/b/a_fold"/>
</dbReference>
<dbReference type="PANTHER" id="PTHR11455">
    <property type="entry name" value="CRYPTOCHROME"/>
    <property type="match status" value="1"/>
</dbReference>
<dbReference type="InterPro" id="IPR005101">
    <property type="entry name" value="Cryptochr/Photolyase_FAD-bd"/>
</dbReference>
<reference evidence="7 8" key="1">
    <citation type="submission" date="2016-08" db="EMBL/GenBank/DDBJ databases">
        <title>Genome sequencing of Paenibacillus sp. TI45-13ar, isolated from Korean traditional nuruk.</title>
        <authorList>
            <person name="Kim S.-J."/>
        </authorList>
    </citation>
    <scope>NUCLEOTIDE SEQUENCE [LARGE SCALE GENOMIC DNA]</scope>
    <source>
        <strain evidence="7 8">TI45-13ar</strain>
    </source>
</reference>
<dbReference type="PROSITE" id="PS00394">
    <property type="entry name" value="DNA_PHOTOLYASES_1_1"/>
    <property type="match status" value="1"/>
</dbReference>
<dbReference type="Gene3D" id="1.10.579.10">
    <property type="entry name" value="DNA Cyclobutane Dipyrimidine Photolyase, subunit A, domain 3"/>
    <property type="match status" value="1"/>
</dbReference>
<feature type="binding site" evidence="4">
    <location>
        <begin position="355"/>
        <end position="357"/>
    </location>
    <ligand>
        <name>FAD</name>
        <dbReference type="ChEBI" id="CHEBI:57692"/>
    </ligand>
</feature>
<comment type="cofactor">
    <cofactor evidence="4">
        <name>FAD</name>
        <dbReference type="ChEBI" id="CHEBI:57692"/>
    </cofactor>
    <text evidence="4">Binds 1 FAD per subunit.</text>
</comment>
<evidence type="ECO:0000256" key="1">
    <source>
        <dbReference type="ARBA" id="ARBA00022630"/>
    </source>
</evidence>
<dbReference type="GO" id="GO:0003904">
    <property type="term" value="F:deoxyribodipyrimidine photo-lyase activity"/>
    <property type="evidence" value="ECO:0007669"/>
    <property type="project" value="UniProtKB-EC"/>
</dbReference>
<name>A0A1E3L9A4_9BACL</name>
<organism evidence="7 8">
    <name type="scientific">Paenibacillus nuruki</name>
    <dbReference type="NCBI Taxonomy" id="1886670"/>
    <lineage>
        <taxon>Bacteria</taxon>
        <taxon>Bacillati</taxon>
        <taxon>Bacillota</taxon>
        <taxon>Bacilli</taxon>
        <taxon>Bacillales</taxon>
        <taxon>Paenibacillaceae</taxon>
        <taxon>Paenibacillus</taxon>
    </lineage>
</organism>
<dbReference type="SUPFAM" id="SSF52425">
    <property type="entry name" value="Cryptochrome/photolyase, N-terminal domain"/>
    <property type="match status" value="1"/>
</dbReference>
<dbReference type="EC" id="4.1.99.3" evidence="7"/>
<feature type="domain" description="Photolyase/cryptochrome alpha/beta" evidence="6">
    <location>
        <begin position="1"/>
        <end position="129"/>
    </location>
</feature>
<dbReference type="PROSITE" id="PS51645">
    <property type="entry name" value="PHR_CRY_ALPHA_BETA"/>
    <property type="match status" value="1"/>
</dbReference>
<keyword evidence="1 4" id="KW-0285">Flavoprotein</keyword>
<feature type="binding site" evidence="4">
    <location>
        <position position="259"/>
    </location>
    <ligand>
        <name>FAD</name>
        <dbReference type="ChEBI" id="CHEBI:57692"/>
    </ligand>
</feature>
<evidence type="ECO:0000256" key="3">
    <source>
        <dbReference type="ARBA" id="ARBA00022991"/>
    </source>
</evidence>
<accession>A0A1E3L9A4</accession>
<comment type="caution">
    <text evidence="7">The sequence shown here is derived from an EMBL/GenBank/DDBJ whole genome shotgun (WGS) entry which is preliminary data.</text>
</comment>
<dbReference type="InterPro" id="IPR036134">
    <property type="entry name" value="Crypto/Photolyase_FAD-like_sf"/>
</dbReference>
<dbReference type="InterPro" id="IPR006050">
    <property type="entry name" value="DNA_photolyase_N"/>
</dbReference>
<dbReference type="Gene3D" id="3.40.50.620">
    <property type="entry name" value="HUPs"/>
    <property type="match status" value="1"/>
</dbReference>
<dbReference type="Pfam" id="PF03441">
    <property type="entry name" value="FAD_binding_7"/>
    <property type="match status" value="1"/>
</dbReference>
<dbReference type="GO" id="GO:0006950">
    <property type="term" value="P:response to stress"/>
    <property type="evidence" value="ECO:0007669"/>
    <property type="project" value="UniProtKB-ARBA"/>
</dbReference>
<dbReference type="InterPro" id="IPR036155">
    <property type="entry name" value="Crypto/Photolyase_N_sf"/>
</dbReference>
<gene>
    <name evidence="7" type="primary">phrB</name>
    <name evidence="7" type="ORF">PTI45_00249</name>
</gene>
<protein>
    <submittedName>
        <fullName evidence="7">Deoxyribodipyrimidine photo-lyase</fullName>
        <ecNumber evidence="7">4.1.99.3</ecNumber>
    </submittedName>
</protein>
<dbReference type="EMBL" id="MDER01000012">
    <property type="protein sequence ID" value="ODP30316.1"/>
    <property type="molecule type" value="Genomic_DNA"/>
</dbReference>
<dbReference type="InterPro" id="IPR002081">
    <property type="entry name" value="Cryptochrome/DNA_photolyase_1"/>
</dbReference>
<feature type="binding site" evidence="4">
    <location>
        <begin position="262"/>
        <end position="269"/>
    </location>
    <ligand>
        <name>FAD</name>
        <dbReference type="ChEBI" id="CHEBI:57692"/>
    </ligand>
</feature>
<evidence type="ECO:0000313" key="8">
    <source>
        <dbReference type="Proteomes" id="UP000094578"/>
    </source>
</evidence>
<comment type="similarity">
    <text evidence="5">Belongs to the DNA photolyase family.</text>
</comment>
<dbReference type="GO" id="GO:0071949">
    <property type="term" value="F:FAD binding"/>
    <property type="evidence" value="ECO:0007669"/>
    <property type="project" value="TreeGrafter"/>
</dbReference>
<dbReference type="PANTHER" id="PTHR11455:SF9">
    <property type="entry name" value="CRYPTOCHROME CIRCADIAN CLOCK 5 ISOFORM X1"/>
    <property type="match status" value="1"/>
</dbReference>
<evidence type="ECO:0000256" key="5">
    <source>
        <dbReference type="RuleBase" id="RU004182"/>
    </source>
</evidence>
<proteinExistence type="inferred from homology"/>
<dbReference type="RefSeq" id="WP_069325741.1">
    <property type="nucleotide sequence ID" value="NZ_MDER01000012.1"/>
</dbReference>
<keyword evidence="3 5" id="KW-0157">Chromophore</keyword>
<dbReference type="Pfam" id="PF00875">
    <property type="entry name" value="DNA_photolyase"/>
    <property type="match status" value="1"/>
</dbReference>
<dbReference type="GO" id="GO:0006139">
    <property type="term" value="P:nucleobase-containing compound metabolic process"/>
    <property type="evidence" value="ECO:0007669"/>
    <property type="project" value="UniProtKB-ARBA"/>
</dbReference>
<dbReference type="Proteomes" id="UP000094578">
    <property type="component" value="Unassembled WGS sequence"/>
</dbReference>
<dbReference type="PRINTS" id="PR00147">
    <property type="entry name" value="DNAPHOTLYASE"/>
</dbReference>
<keyword evidence="2 4" id="KW-0274">FAD</keyword>
<feature type="binding site" evidence="4">
    <location>
        <position position="217"/>
    </location>
    <ligand>
        <name>FAD</name>
        <dbReference type="ChEBI" id="CHEBI:57692"/>
    </ligand>
</feature>
<evidence type="ECO:0000256" key="4">
    <source>
        <dbReference type="PIRSR" id="PIRSR602081-1"/>
    </source>
</evidence>
<keyword evidence="7" id="KW-0456">Lyase</keyword>
<keyword evidence="8" id="KW-1185">Reference proteome</keyword>
<evidence type="ECO:0000259" key="6">
    <source>
        <dbReference type="PROSITE" id="PS51645"/>
    </source>
</evidence>
<evidence type="ECO:0000256" key="2">
    <source>
        <dbReference type="ARBA" id="ARBA00022827"/>
    </source>
</evidence>
<evidence type="ECO:0000313" key="7">
    <source>
        <dbReference type="EMBL" id="ODP30316.1"/>
    </source>
</evidence>
<dbReference type="SUPFAM" id="SSF48173">
    <property type="entry name" value="Cryptochrome/photolyase FAD-binding domain"/>
    <property type="match status" value="1"/>
</dbReference>
<dbReference type="STRING" id="1886670.PTI45_00249"/>
<dbReference type="InterPro" id="IPR018394">
    <property type="entry name" value="DNA_photolyase_1_CS_C"/>
</dbReference>
<dbReference type="AlphaFoldDB" id="A0A1E3L9A4"/>
<sequence>MKLFIHRKDLRIHDLVGFNYIHEAEAQSVHLLIIDPFLLRKGREKEHSGVNFLRHVHRLQKLYQSQHKTLHIVYGQPEVVLEHVLDKLDIDEVVTHRDFTPYAKDRDRKLKAVADQANVAFTLLVDHMLIDVEQFTDFTGKDGFYKVFAPFHRKWLDFLDQHPNHASSISLKDLNVSRAELTLPAEFELPFALEEYEPAEDPEPILQTFIKSKMVNYGEERDYYSIDPSSDLNPHVTIGAISIRQMLDDALRAQGHEEWVRQISFRDFYLYQAIYDEHYFKYEHKYDLSELTDQHFEAWYKGKTGIPVIDASMRQLNETGRIHNRLRILSGMFLTKNLQCPFTLGEQYFRRKLLDYDNVINRGNWMWCASLGINSAPYFRVVNPVTQSTKYDPEGDYIREWMPELNDLSAKEIHQPQKNAIVDLKISRASAIETYKKIVNNV</sequence>